<evidence type="ECO:0000256" key="6">
    <source>
        <dbReference type="ARBA" id="ARBA00012487"/>
    </source>
</evidence>
<evidence type="ECO:0000256" key="14">
    <source>
        <dbReference type="ARBA" id="ARBA00023098"/>
    </source>
</evidence>
<feature type="transmembrane region" description="Helical" evidence="24">
    <location>
        <begin position="89"/>
        <end position="111"/>
    </location>
</feature>
<dbReference type="AlphaFoldDB" id="H9UKJ7"/>
<keyword evidence="11 24" id="KW-0812">Transmembrane</keyword>
<keyword evidence="12 25" id="KW-0548">Nucleotidyltransferase</keyword>
<keyword evidence="26" id="KW-1185">Reference proteome</keyword>
<feature type="transmembrane region" description="Helical" evidence="24">
    <location>
        <begin position="192"/>
        <end position="213"/>
    </location>
</feature>
<evidence type="ECO:0000256" key="19">
    <source>
        <dbReference type="ARBA" id="ARBA00031825"/>
    </source>
</evidence>
<feature type="transmembrane region" description="Helical" evidence="24">
    <location>
        <begin position="152"/>
        <end position="171"/>
    </location>
</feature>
<gene>
    <name evidence="25" type="ordered locus">Spiaf_1990</name>
</gene>
<evidence type="ECO:0000256" key="20">
    <source>
        <dbReference type="ARBA" id="ARBA00032253"/>
    </source>
</evidence>
<dbReference type="GO" id="GO:0016024">
    <property type="term" value="P:CDP-diacylglycerol biosynthetic process"/>
    <property type="evidence" value="ECO:0007669"/>
    <property type="project" value="TreeGrafter"/>
</dbReference>
<evidence type="ECO:0000256" key="5">
    <source>
        <dbReference type="ARBA" id="ARBA00010185"/>
    </source>
</evidence>
<keyword evidence="13 24" id="KW-1133">Transmembrane helix</keyword>
<keyword evidence="15 24" id="KW-0472">Membrane</keyword>
<evidence type="ECO:0000256" key="2">
    <source>
        <dbReference type="ARBA" id="ARBA00004651"/>
    </source>
</evidence>
<feature type="transmembrane region" description="Helical" evidence="24">
    <location>
        <begin position="123"/>
        <end position="146"/>
    </location>
</feature>
<evidence type="ECO:0000256" key="23">
    <source>
        <dbReference type="ARBA" id="ARBA00033406"/>
    </source>
</evidence>
<evidence type="ECO:0000256" key="21">
    <source>
        <dbReference type="ARBA" id="ARBA00032396"/>
    </source>
</evidence>
<comment type="pathway">
    <text evidence="4">Lipid metabolism.</text>
</comment>
<comment type="pathway">
    <text evidence="3">Phospholipid metabolism; CDP-diacylglycerol biosynthesis; CDP-diacylglycerol from sn-glycerol 3-phosphate: step 3/3.</text>
</comment>
<organism evidence="25 26">
    <name type="scientific">Spirochaeta africana (strain ATCC 700263 / DSM 8902 / Z-7692)</name>
    <dbReference type="NCBI Taxonomy" id="889378"/>
    <lineage>
        <taxon>Bacteria</taxon>
        <taxon>Pseudomonadati</taxon>
        <taxon>Spirochaetota</taxon>
        <taxon>Spirochaetia</taxon>
        <taxon>Spirochaetales</taxon>
        <taxon>Spirochaetaceae</taxon>
        <taxon>Spirochaeta</taxon>
    </lineage>
</organism>
<comment type="catalytic activity">
    <reaction evidence="1">
        <text>a 1,2-diacyl-sn-glycero-3-phosphate + CTP + H(+) = a CDP-1,2-diacyl-sn-glycerol + diphosphate</text>
        <dbReference type="Rhea" id="RHEA:16229"/>
        <dbReference type="ChEBI" id="CHEBI:15378"/>
        <dbReference type="ChEBI" id="CHEBI:33019"/>
        <dbReference type="ChEBI" id="CHEBI:37563"/>
        <dbReference type="ChEBI" id="CHEBI:58332"/>
        <dbReference type="ChEBI" id="CHEBI:58608"/>
        <dbReference type="EC" id="2.7.7.41"/>
    </reaction>
</comment>
<evidence type="ECO:0000313" key="25">
    <source>
        <dbReference type="EMBL" id="AFG38040.1"/>
    </source>
</evidence>
<keyword evidence="8" id="KW-1003">Cell membrane</keyword>
<evidence type="ECO:0000256" key="22">
    <source>
        <dbReference type="ARBA" id="ARBA00032743"/>
    </source>
</evidence>
<dbReference type="EC" id="2.7.7.41" evidence="6"/>
<evidence type="ECO:0000256" key="3">
    <source>
        <dbReference type="ARBA" id="ARBA00005119"/>
    </source>
</evidence>
<evidence type="ECO:0000256" key="16">
    <source>
        <dbReference type="ARBA" id="ARBA00023209"/>
    </source>
</evidence>
<dbReference type="HOGENOM" id="CLU_037294_3_1_12"/>
<protein>
    <recommendedName>
        <fullName evidence="7">Phosphatidate cytidylyltransferase</fullName>
        <ecNumber evidence="6">2.7.7.41</ecNumber>
    </recommendedName>
    <alternativeName>
        <fullName evidence="20">CDP-DAG synthase</fullName>
    </alternativeName>
    <alternativeName>
        <fullName evidence="22">CDP-DG synthase</fullName>
    </alternativeName>
    <alternativeName>
        <fullName evidence="18">CDP-diacylglycerol synthase</fullName>
    </alternativeName>
    <alternativeName>
        <fullName evidence="21">CDP-diglyceride pyrophosphorylase</fullName>
    </alternativeName>
    <alternativeName>
        <fullName evidence="23">CDP-diglyceride synthase</fullName>
    </alternativeName>
    <alternativeName>
        <fullName evidence="19">CTP:phosphatidate cytidylyltransferase</fullName>
    </alternativeName>
</protein>
<dbReference type="Proteomes" id="UP000007383">
    <property type="component" value="Chromosome"/>
</dbReference>
<proteinExistence type="inferred from homology"/>
<evidence type="ECO:0000256" key="1">
    <source>
        <dbReference type="ARBA" id="ARBA00001698"/>
    </source>
</evidence>
<dbReference type="eggNOG" id="COG4589">
    <property type="taxonomic scope" value="Bacteria"/>
</dbReference>
<dbReference type="Pfam" id="PF01148">
    <property type="entry name" value="CTP_transf_1"/>
    <property type="match status" value="1"/>
</dbReference>
<keyword evidence="14" id="KW-0443">Lipid metabolism</keyword>
<feature type="transmembrane region" description="Helical" evidence="24">
    <location>
        <begin position="219"/>
        <end position="238"/>
    </location>
</feature>
<sequence>MNKKQRNIRNRLLVFFIGIPAIFALLVLLPQANHAAAALAIILVSSIATGELAGLFENHLTDYPGSRIVIPLLGMIFPVLWYLEGVNRIPVNTAVAIGVLAIALILGLQAFRRDPRAFAHIKGIASLHILLLLYPGIFLAYILRIATLPMSSHLLVIFVITVYLNDSAAYAGGMLFGKGNSGLLPISPNKSIAGFASGLFASGLVTTSASLLYPGLFPGGWITALPFGLIIGCVAIIGDLAESAIKRSAAQKDSGSIIPGRGGLLDSIDSLAYAAPFFYYGYLFLQGA</sequence>
<dbReference type="KEGG" id="sfc:Spiaf_1990"/>
<reference evidence="26" key="1">
    <citation type="journal article" date="2013" name="Stand. Genomic Sci.">
        <title>Complete genome sequence of the halophilic bacterium Spirochaeta africana type strain (Z-7692(T)) from the alkaline Lake Magadi in the East African Rift.</title>
        <authorList>
            <person name="Liolos K."/>
            <person name="Abt B."/>
            <person name="Scheuner C."/>
            <person name="Teshima H."/>
            <person name="Held B."/>
            <person name="Lapidus A."/>
            <person name="Nolan M."/>
            <person name="Lucas S."/>
            <person name="Deshpande S."/>
            <person name="Cheng J.F."/>
            <person name="Tapia R."/>
            <person name="Goodwin L.A."/>
            <person name="Pitluck S."/>
            <person name="Pagani I."/>
            <person name="Ivanova N."/>
            <person name="Mavromatis K."/>
            <person name="Mikhailova N."/>
            <person name="Huntemann M."/>
            <person name="Pati A."/>
            <person name="Chen A."/>
            <person name="Palaniappan K."/>
            <person name="Land M."/>
            <person name="Rohde M."/>
            <person name="Tindall B.J."/>
            <person name="Detter J.C."/>
            <person name="Goker M."/>
            <person name="Bristow J."/>
            <person name="Eisen J.A."/>
            <person name="Markowitz V."/>
            <person name="Hugenholtz P."/>
            <person name="Woyke T."/>
            <person name="Klenk H.P."/>
            <person name="Kyrpides N.C."/>
        </authorList>
    </citation>
    <scope>NUCLEOTIDE SEQUENCE</scope>
    <source>
        <strain evidence="26">ATCC 700263 / DSM 8902 / Z-7692</strain>
    </source>
</reference>
<comment type="similarity">
    <text evidence="5">Belongs to the CDS family.</text>
</comment>
<evidence type="ECO:0000256" key="10">
    <source>
        <dbReference type="ARBA" id="ARBA00022679"/>
    </source>
</evidence>
<evidence type="ECO:0000256" key="9">
    <source>
        <dbReference type="ARBA" id="ARBA00022516"/>
    </source>
</evidence>
<evidence type="ECO:0000256" key="15">
    <source>
        <dbReference type="ARBA" id="ARBA00023136"/>
    </source>
</evidence>
<evidence type="ECO:0000256" key="7">
    <source>
        <dbReference type="ARBA" id="ARBA00019373"/>
    </source>
</evidence>
<accession>H9UKJ7</accession>
<feature type="transmembrane region" description="Helical" evidence="24">
    <location>
        <begin position="35"/>
        <end position="56"/>
    </location>
</feature>
<keyword evidence="16" id="KW-0594">Phospholipid biosynthesis</keyword>
<feature type="transmembrane region" description="Helical" evidence="24">
    <location>
        <begin position="68"/>
        <end position="83"/>
    </location>
</feature>
<evidence type="ECO:0000256" key="11">
    <source>
        <dbReference type="ARBA" id="ARBA00022692"/>
    </source>
</evidence>
<evidence type="ECO:0000313" key="26">
    <source>
        <dbReference type="Proteomes" id="UP000007383"/>
    </source>
</evidence>
<dbReference type="RefSeq" id="WP_014456023.1">
    <property type="nucleotide sequence ID" value="NC_017098.1"/>
</dbReference>
<dbReference type="STRING" id="889378.Spiaf_1990"/>
<comment type="subcellular location">
    <subcellularLocation>
        <location evidence="2">Cell membrane</location>
        <topology evidence="2">Multi-pass membrane protein</topology>
    </subcellularLocation>
</comment>
<evidence type="ECO:0000256" key="18">
    <source>
        <dbReference type="ARBA" id="ARBA00029893"/>
    </source>
</evidence>
<dbReference type="PANTHER" id="PTHR46382:SF1">
    <property type="entry name" value="PHOSPHATIDATE CYTIDYLYLTRANSFERASE"/>
    <property type="match status" value="1"/>
</dbReference>
<evidence type="ECO:0000256" key="8">
    <source>
        <dbReference type="ARBA" id="ARBA00022475"/>
    </source>
</evidence>
<evidence type="ECO:0000256" key="24">
    <source>
        <dbReference type="SAM" id="Phobius"/>
    </source>
</evidence>
<keyword evidence="10 25" id="KW-0808">Transferase</keyword>
<dbReference type="GO" id="GO:0005886">
    <property type="term" value="C:plasma membrane"/>
    <property type="evidence" value="ECO:0007669"/>
    <property type="project" value="UniProtKB-SubCell"/>
</dbReference>
<keyword evidence="17" id="KW-1208">Phospholipid metabolism</keyword>
<keyword evidence="9" id="KW-0444">Lipid biosynthesis</keyword>
<feature type="transmembrane region" description="Helical" evidence="24">
    <location>
        <begin position="12"/>
        <end position="29"/>
    </location>
</feature>
<evidence type="ECO:0000256" key="4">
    <source>
        <dbReference type="ARBA" id="ARBA00005189"/>
    </source>
</evidence>
<evidence type="ECO:0000256" key="13">
    <source>
        <dbReference type="ARBA" id="ARBA00022989"/>
    </source>
</evidence>
<dbReference type="GO" id="GO:0004605">
    <property type="term" value="F:phosphatidate cytidylyltransferase activity"/>
    <property type="evidence" value="ECO:0007669"/>
    <property type="project" value="UniProtKB-EC"/>
</dbReference>
<dbReference type="OrthoDB" id="9799199at2"/>
<dbReference type="EMBL" id="CP003282">
    <property type="protein sequence ID" value="AFG38040.1"/>
    <property type="molecule type" value="Genomic_DNA"/>
</dbReference>
<evidence type="ECO:0000256" key="17">
    <source>
        <dbReference type="ARBA" id="ARBA00023264"/>
    </source>
</evidence>
<evidence type="ECO:0000256" key="12">
    <source>
        <dbReference type="ARBA" id="ARBA00022695"/>
    </source>
</evidence>
<name>H9UKJ7_SPIAZ</name>
<dbReference type="PATRIC" id="fig|889378.3.peg.1976"/>
<dbReference type="PANTHER" id="PTHR46382">
    <property type="entry name" value="PHOSPHATIDATE CYTIDYLYLTRANSFERASE"/>
    <property type="match status" value="1"/>
</dbReference>